<dbReference type="InterPro" id="IPR039537">
    <property type="entry name" value="Retrotran_Ty1/copia-like"/>
</dbReference>
<dbReference type="InterPro" id="IPR012337">
    <property type="entry name" value="RNaseH-like_sf"/>
</dbReference>
<comment type="caution">
    <text evidence="2">The sequence shown here is derived from an EMBL/GenBank/DDBJ whole genome shotgun (WGS) entry which is preliminary data.</text>
</comment>
<dbReference type="PANTHER" id="PTHR42648:SF21">
    <property type="entry name" value="CYSTEINE-RICH RLK (RECEPTOR-LIKE PROTEIN KINASE) 8"/>
    <property type="match status" value="1"/>
</dbReference>
<gene>
    <name evidence="2" type="ORF">Tco_1003920</name>
</gene>
<evidence type="ECO:0000313" key="2">
    <source>
        <dbReference type="EMBL" id="GJT60387.1"/>
    </source>
</evidence>
<proteinExistence type="predicted"/>
<dbReference type="SUPFAM" id="SSF53098">
    <property type="entry name" value="Ribonuclease H-like"/>
    <property type="match status" value="1"/>
</dbReference>
<protein>
    <submittedName>
        <fullName evidence="2">Retrovirus-related pol polyprotein from transposon TNT 1-94</fullName>
    </submittedName>
</protein>
<organism evidence="2 3">
    <name type="scientific">Tanacetum coccineum</name>
    <dbReference type="NCBI Taxonomy" id="301880"/>
    <lineage>
        <taxon>Eukaryota</taxon>
        <taxon>Viridiplantae</taxon>
        <taxon>Streptophyta</taxon>
        <taxon>Embryophyta</taxon>
        <taxon>Tracheophyta</taxon>
        <taxon>Spermatophyta</taxon>
        <taxon>Magnoliopsida</taxon>
        <taxon>eudicotyledons</taxon>
        <taxon>Gunneridae</taxon>
        <taxon>Pentapetalae</taxon>
        <taxon>asterids</taxon>
        <taxon>campanulids</taxon>
        <taxon>Asterales</taxon>
        <taxon>Asteraceae</taxon>
        <taxon>Asteroideae</taxon>
        <taxon>Anthemideae</taxon>
        <taxon>Anthemidinae</taxon>
        <taxon>Tanacetum</taxon>
    </lineage>
</organism>
<evidence type="ECO:0000259" key="1">
    <source>
        <dbReference type="PROSITE" id="PS50994"/>
    </source>
</evidence>
<keyword evidence="3" id="KW-1185">Reference proteome</keyword>
<evidence type="ECO:0000313" key="3">
    <source>
        <dbReference type="Proteomes" id="UP001151760"/>
    </source>
</evidence>
<dbReference type="PROSITE" id="PS50994">
    <property type="entry name" value="INTEGRASE"/>
    <property type="match status" value="1"/>
</dbReference>
<dbReference type="EMBL" id="BQNB010017196">
    <property type="protein sequence ID" value="GJT60387.1"/>
    <property type="molecule type" value="Genomic_DNA"/>
</dbReference>
<accession>A0ABQ5FCB4</accession>
<feature type="domain" description="Integrase catalytic" evidence="1">
    <location>
        <begin position="1"/>
        <end position="53"/>
    </location>
</feature>
<dbReference type="Gene3D" id="3.30.420.10">
    <property type="entry name" value="Ribonuclease H-like superfamily/Ribonuclease H"/>
    <property type="match status" value="1"/>
</dbReference>
<dbReference type="InterPro" id="IPR036397">
    <property type="entry name" value="RNaseH_sf"/>
</dbReference>
<dbReference type="InterPro" id="IPR001584">
    <property type="entry name" value="Integrase_cat-core"/>
</dbReference>
<reference evidence="2" key="2">
    <citation type="submission" date="2022-01" db="EMBL/GenBank/DDBJ databases">
        <authorList>
            <person name="Yamashiro T."/>
            <person name="Shiraishi A."/>
            <person name="Satake H."/>
            <person name="Nakayama K."/>
        </authorList>
    </citation>
    <scope>NUCLEOTIDE SEQUENCE</scope>
</reference>
<sequence>MDHGREFDNEVQFGAYCDAQGITHNFSAPRTRQSNGVVERKNQTIQEMSRTMLNEQSIPKKFWCNVVDTVTFDESPPPTKLSPLVDDDVGEEEAIRKNTKIANTNNEEYESTEVDKIVNIM</sequence>
<dbReference type="PANTHER" id="PTHR42648">
    <property type="entry name" value="TRANSPOSASE, PUTATIVE-RELATED"/>
    <property type="match status" value="1"/>
</dbReference>
<name>A0ABQ5FCB4_9ASTR</name>
<reference evidence="2" key="1">
    <citation type="journal article" date="2022" name="Int. J. Mol. Sci.">
        <title>Draft Genome of Tanacetum Coccineum: Genomic Comparison of Closely Related Tanacetum-Family Plants.</title>
        <authorList>
            <person name="Yamashiro T."/>
            <person name="Shiraishi A."/>
            <person name="Nakayama K."/>
            <person name="Satake H."/>
        </authorList>
    </citation>
    <scope>NUCLEOTIDE SEQUENCE</scope>
</reference>
<dbReference type="Proteomes" id="UP001151760">
    <property type="component" value="Unassembled WGS sequence"/>
</dbReference>